<evidence type="ECO:0000256" key="1">
    <source>
        <dbReference type="SAM" id="MobiDB-lite"/>
    </source>
</evidence>
<keyword evidence="3" id="KW-1185">Reference proteome</keyword>
<accession>A0A3P8UUI0</accession>
<evidence type="ECO:0000313" key="2">
    <source>
        <dbReference type="Ensembl" id="ENSCSEP00000005479.1"/>
    </source>
</evidence>
<dbReference type="AlphaFoldDB" id="A0A3P8UUI0"/>
<dbReference type="InParanoid" id="A0A3P8UUI0"/>
<organism evidence="2 3">
    <name type="scientific">Cynoglossus semilaevis</name>
    <name type="common">Tongue sole</name>
    <dbReference type="NCBI Taxonomy" id="244447"/>
    <lineage>
        <taxon>Eukaryota</taxon>
        <taxon>Metazoa</taxon>
        <taxon>Chordata</taxon>
        <taxon>Craniata</taxon>
        <taxon>Vertebrata</taxon>
        <taxon>Euteleostomi</taxon>
        <taxon>Actinopterygii</taxon>
        <taxon>Neopterygii</taxon>
        <taxon>Teleostei</taxon>
        <taxon>Neoteleostei</taxon>
        <taxon>Acanthomorphata</taxon>
        <taxon>Carangaria</taxon>
        <taxon>Pleuronectiformes</taxon>
        <taxon>Pleuronectoidei</taxon>
        <taxon>Cynoglossidae</taxon>
        <taxon>Cynoglossinae</taxon>
        <taxon>Cynoglossus</taxon>
    </lineage>
</organism>
<proteinExistence type="predicted"/>
<feature type="region of interest" description="Disordered" evidence="1">
    <location>
        <begin position="13"/>
        <end position="45"/>
    </location>
</feature>
<reference evidence="2" key="2">
    <citation type="submission" date="2025-08" db="UniProtKB">
        <authorList>
            <consortium name="Ensembl"/>
        </authorList>
    </citation>
    <scope>IDENTIFICATION</scope>
</reference>
<dbReference type="Proteomes" id="UP000265120">
    <property type="component" value="Chromosome 14"/>
</dbReference>
<evidence type="ECO:0000313" key="3">
    <source>
        <dbReference type="Proteomes" id="UP000265120"/>
    </source>
</evidence>
<sequence length="121" mass="12823">MCSVLLGGMGPLGGAGPSGAALAPRGGGLPDDGGEEDQPEKKKKRNGRVCFGPFQICSCATVEISNTVLSAVWTIWSWLQTYAEIPPASSASSWTKPSSPTGERVRWFRWSNGKKINGLNL</sequence>
<reference evidence="2" key="3">
    <citation type="submission" date="2025-09" db="UniProtKB">
        <authorList>
            <consortium name="Ensembl"/>
        </authorList>
    </citation>
    <scope>IDENTIFICATION</scope>
</reference>
<dbReference type="Ensembl" id="ENSCSET00000005538.1">
    <property type="protein sequence ID" value="ENSCSEP00000005479.1"/>
    <property type="gene ID" value="ENSCSEG00000003544.1"/>
</dbReference>
<reference evidence="2 3" key="1">
    <citation type="journal article" date="2014" name="Nat. Genet.">
        <title>Whole-genome sequence of a flatfish provides insights into ZW sex chromosome evolution and adaptation to a benthic lifestyle.</title>
        <authorList>
            <person name="Chen S."/>
            <person name="Zhang G."/>
            <person name="Shao C."/>
            <person name="Huang Q."/>
            <person name="Liu G."/>
            <person name="Zhang P."/>
            <person name="Song W."/>
            <person name="An N."/>
            <person name="Chalopin D."/>
            <person name="Volff J.N."/>
            <person name="Hong Y."/>
            <person name="Li Q."/>
            <person name="Sha Z."/>
            <person name="Zhou H."/>
            <person name="Xie M."/>
            <person name="Yu Q."/>
            <person name="Liu Y."/>
            <person name="Xiang H."/>
            <person name="Wang N."/>
            <person name="Wu K."/>
            <person name="Yang C."/>
            <person name="Zhou Q."/>
            <person name="Liao X."/>
            <person name="Yang L."/>
            <person name="Hu Q."/>
            <person name="Zhang J."/>
            <person name="Meng L."/>
            <person name="Jin L."/>
            <person name="Tian Y."/>
            <person name="Lian J."/>
            <person name="Yang J."/>
            <person name="Miao G."/>
            <person name="Liu S."/>
            <person name="Liang Z."/>
            <person name="Yan F."/>
            <person name="Li Y."/>
            <person name="Sun B."/>
            <person name="Zhang H."/>
            <person name="Zhang J."/>
            <person name="Zhu Y."/>
            <person name="Du M."/>
            <person name="Zhao Y."/>
            <person name="Schartl M."/>
            <person name="Tang Q."/>
            <person name="Wang J."/>
        </authorList>
    </citation>
    <scope>NUCLEOTIDE SEQUENCE</scope>
</reference>
<name>A0A3P8UUI0_CYNSE</name>
<protein>
    <submittedName>
        <fullName evidence="2">Uncharacterized protein</fullName>
    </submittedName>
</protein>